<dbReference type="AlphaFoldDB" id="A0A0W0VLH9"/>
<sequence>MQDSGVVESMLEEDRTQQTEQSAPLGGDKDVGIEGPEKKRVGWDISKENLGKIFQREDKGQVIIFKKQISNRDTPLQDFIELLNTKPNGYWLLRESRVTGMISVSYKEKEQVKHTRFAFVGDHWEDVPGKDIETFLANASYEQLMRSNIADRCDDLLDKIFSLLPLTVDNIIVPTNSEASEEAAYLGYTSTHQPYAAPIEEEPKVIYNNPVDALQKVELILQQLISILKESDPAKKENINPSLAHLRKINTELTITPKDLMIQLSHAKAFAKGPHAEATAKLRDCFEEWLERCNLRDNLFCPVTQGLFEEPYYIVETGHVYDAAGIFDKGVLLSKCPLTQVPIERYPVHLNGYRRKLSHCLLQFFEALQLVKNLDCSLDKNDTEAQAPEAGKKGLRSSSFFTQNEDAEVKNEIGTSTNHSLPL</sequence>
<name>A0A0W0VLH9_9GAMM</name>
<evidence type="ECO:0000313" key="4">
    <source>
        <dbReference type="Proteomes" id="UP000054869"/>
    </source>
</evidence>
<dbReference type="SUPFAM" id="SSF55550">
    <property type="entry name" value="SH2 domain"/>
    <property type="match status" value="1"/>
</dbReference>
<dbReference type="eggNOG" id="ENOG5031EM1">
    <property type="taxonomic scope" value="Bacteria"/>
</dbReference>
<evidence type="ECO:0000313" key="3">
    <source>
        <dbReference type="EMBL" id="KTD20948.1"/>
    </source>
</evidence>
<organism evidence="3 4">
    <name type="scientific">Legionella lansingensis</name>
    <dbReference type="NCBI Taxonomy" id="45067"/>
    <lineage>
        <taxon>Bacteria</taxon>
        <taxon>Pseudomonadati</taxon>
        <taxon>Pseudomonadota</taxon>
        <taxon>Gammaproteobacteria</taxon>
        <taxon>Legionellales</taxon>
        <taxon>Legionellaceae</taxon>
        <taxon>Legionella</taxon>
    </lineage>
</organism>
<reference evidence="3 4" key="1">
    <citation type="submission" date="2015-11" db="EMBL/GenBank/DDBJ databases">
        <title>Genomic analysis of 38 Legionella species identifies large and diverse effector repertoires.</title>
        <authorList>
            <person name="Burstein D."/>
            <person name="Amaro F."/>
            <person name="Zusman T."/>
            <person name="Lifshitz Z."/>
            <person name="Cohen O."/>
            <person name="Gilbert J.A."/>
            <person name="Pupko T."/>
            <person name="Shuman H.A."/>
            <person name="Segal G."/>
        </authorList>
    </citation>
    <scope>NUCLEOTIDE SEQUENCE [LARGE SCALE GENOMIC DNA]</scope>
    <source>
        <strain evidence="3 4">ATCC 49751</strain>
    </source>
</reference>
<feature type="region of interest" description="Disordered" evidence="1">
    <location>
        <begin position="1"/>
        <end position="37"/>
    </location>
</feature>
<dbReference type="InterPro" id="IPR000980">
    <property type="entry name" value="SH2"/>
</dbReference>
<dbReference type="Proteomes" id="UP000054869">
    <property type="component" value="Unassembled WGS sequence"/>
</dbReference>
<accession>A0A0W0VLH9</accession>
<dbReference type="PATRIC" id="fig|45067.4.peg.1755"/>
<dbReference type="OrthoDB" id="5635409at2"/>
<comment type="caution">
    <text evidence="3">The sequence shown here is derived from an EMBL/GenBank/DDBJ whole genome shotgun (WGS) entry which is preliminary data.</text>
</comment>
<feature type="domain" description="SH2" evidence="2">
    <location>
        <begin position="81"/>
        <end position="119"/>
    </location>
</feature>
<evidence type="ECO:0000259" key="2">
    <source>
        <dbReference type="Pfam" id="PF00017"/>
    </source>
</evidence>
<dbReference type="EMBL" id="LNYI01000033">
    <property type="protein sequence ID" value="KTD20948.1"/>
    <property type="molecule type" value="Genomic_DNA"/>
</dbReference>
<evidence type="ECO:0000256" key="1">
    <source>
        <dbReference type="SAM" id="MobiDB-lite"/>
    </source>
</evidence>
<proteinExistence type="predicted"/>
<dbReference type="InterPro" id="IPR036860">
    <property type="entry name" value="SH2_dom_sf"/>
</dbReference>
<gene>
    <name evidence="3" type="ORF">Llan_1678</name>
</gene>
<keyword evidence="4" id="KW-1185">Reference proteome</keyword>
<dbReference type="Pfam" id="PF00017">
    <property type="entry name" value="SH2"/>
    <property type="match status" value="1"/>
</dbReference>
<protein>
    <recommendedName>
        <fullName evidence="2">SH2 domain-containing protein</fullName>
    </recommendedName>
</protein>
<dbReference type="RefSeq" id="WP_028372316.1">
    <property type="nucleotide sequence ID" value="NZ_CAAAJD010000002.1"/>
</dbReference>
<feature type="compositionally biased region" description="Basic and acidic residues" evidence="1">
    <location>
        <begin position="27"/>
        <end position="37"/>
    </location>
</feature>
<dbReference type="SUPFAM" id="SSF57850">
    <property type="entry name" value="RING/U-box"/>
    <property type="match status" value="1"/>
</dbReference>